<gene>
    <name evidence="2" type="ORF">WMO24_04700</name>
</gene>
<proteinExistence type="predicted"/>
<protein>
    <recommendedName>
        <fullName evidence="4">N-acetylmuramic acid 6-phosphate etherase</fullName>
    </recommendedName>
</protein>
<sequence>MNQYLSKLGTEKRNQETKDIDLCTTLEMVTLMNRQDMEVPKAVATQLSEIARAVDLLYEALSRGGRMIYVGAGTSGRLGVLDASECPPTFSTPPEMVWAHARTRLRRARAGVRHVFEAGGFPPARCTAGKTECAGRTELLDSAV</sequence>
<dbReference type="PANTHER" id="PTHR10088">
    <property type="entry name" value="GLUCOKINASE REGULATORY PROTEIN"/>
    <property type="match status" value="1"/>
</dbReference>
<dbReference type="SUPFAM" id="SSF53697">
    <property type="entry name" value="SIS domain"/>
    <property type="match status" value="1"/>
</dbReference>
<evidence type="ECO:0008006" key="4">
    <source>
        <dbReference type="Google" id="ProtNLM"/>
    </source>
</evidence>
<keyword evidence="3" id="KW-1185">Reference proteome</keyword>
<name>A0ABV1GD16_9FIRM</name>
<dbReference type="InterPro" id="IPR040190">
    <property type="entry name" value="MURQ/GCKR"/>
</dbReference>
<dbReference type="RefSeq" id="WP_349215166.1">
    <property type="nucleotide sequence ID" value="NZ_JBBMFA010000066.1"/>
</dbReference>
<reference evidence="2 3" key="1">
    <citation type="submission" date="2024-03" db="EMBL/GenBank/DDBJ databases">
        <title>Human intestinal bacterial collection.</title>
        <authorList>
            <person name="Pauvert C."/>
            <person name="Hitch T.C.A."/>
            <person name="Clavel T."/>
        </authorList>
    </citation>
    <scope>NUCLEOTIDE SEQUENCE [LARGE SCALE GENOMIC DNA]</scope>
    <source>
        <strain evidence="2 3">CLA-JM-H11</strain>
    </source>
</reference>
<comment type="caution">
    <text evidence="2">The sequence shown here is derived from an EMBL/GenBank/DDBJ whole genome shotgun (WGS) entry which is preliminary data.</text>
</comment>
<dbReference type="EMBL" id="JBBMFA010000066">
    <property type="protein sequence ID" value="MEQ2519732.1"/>
    <property type="molecule type" value="Genomic_DNA"/>
</dbReference>
<dbReference type="PANTHER" id="PTHR10088:SF4">
    <property type="entry name" value="GLUCOKINASE REGULATORY PROTEIN"/>
    <property type="match status" value="1"/>
</dbReference>
<dbReference type="Proteomes" id="UP001477672">
    <property type="component" value="Unassembled WGS sequence"/>
</dbReference>
<dbReference type="InterPro" id="IPR046348">
    <property type="entry name" value="SIS_dom_sf"/>
</dbReference>
<evidence type="ECO:0000256" key="1">
    <source>
        <dbReference type="ARBA" id="ARBA00023277"/>
    </source>
</evidence>
<dbReference type="Gene3D" id="3.40.50.10490">
    <property type="entry name" value="Glucose-6-phosphate isomerase like protein, domain 1"/>
    <property type="match status" value="1"/>
</dbReference>
<evidence type="ECO:0000313" key="2">
    <source>
        <dbReference type="EMBL" id="MEQ2519732.1"/>
    </source>
</evidence>
<organism evidence="2 3">
    <name type="scientific">Ruthenibacterium intestinale</name>
    <dbReference type="NCBI Taxonomy" id="3133163"/>
    <lineage>
        <taxon>Bacteria</taxon>
        <taxon>Bacillati</taxon>
        <taxon>Bacillota</taxon>
        <taxon>Clostridia</taxon>
        <taxon>Eubacteriales</taxon>
        <taxon>Oscillospiraceae</taxon>
        <taxon>Ruthenibacterium</taxon>
    </lineage>
</organism>
<keyword evidence="1" id="KW-0119">Carbohydrate metabolism</keyword>
<accession>A0ABV1GD16</accession>
<evidence type="ECO:0000313" key="3">
    <source>
        <dbReference type="Proteomes" id="UP001477672"/>
    </source>
</evidence>